<dbReference type="Gene3D" id="3.30.460.10">
    <property type="entry name" value="Beta Polymerase, domain 2"/>
    <property type="match status" value="1"/>
</dbReference>
<dbReference type="VEuPathDB" id="HostDB:ENSMFAG00000043995"/>
<keyword evidence="8 13" id="KW-0460">Magnesium</keyword>
<evidence type="ECO:0000256" key="12">
    <source>
        <dbReference type="ARBA" id="ARBA00071509"/>
    </source>
</evidence>
<evidence type="ECO:0000259" key="16">
    <source>
        <dbReference type="PROSITE" id="PS50172"/>
    </source>
</evidence>
<dbReference type="Proteomes" id="UP000233100">
    <property type="component" value="Chromosome 3"/>
</dbReference>
<dbReference type="SUPFAM" id="SSF47802">
    <property type="entry name" value="DNA polymerase beta, N-terminal domain-like"/>
    <property type="match status" value="1"/>
</dbReference>
<dbReference type="InterPro" id="IPR043519">
    <property type="entry name" value="NT_sf"/>
</dbReference>
<keyword evidence="10 13" id="KW-0539">Nucleus</keyword>
<evidence type="ECO:0000256" key="8">
    <source>
        <dbReference type="ARBA" id="ARBA00022842"/>
    </source>
</evidence>
<reference evidence="17 18" key="1">
    <citation type="submission" date="2013-03" db="EMBL/GenBank/DDBJ databases">
        <authorList>
            <person name="Warren W."/>
            <person name="Wilson R.K."/>
        </authorList>
    </citation>
    <scope>NUCLEOTIDE SEQUENCE</scope>
</reference>
<keyword evidence="6 13" id="KW-0548">Nucleotidyltransferase</keyword>
<dbReference type="PIRSF" id="PIRSF000817">
    <property type="entry name" value="DNA_NT"/>
    <property type="match status" value="1"/>
</dbReference>
<dbReference type="GeneTree" id="ENSGT00940000158490"/>
<evidence type="ECO:0000256" key="15">
    <source>
        <dbReference type="SAM" id="MobiDB-lite"/>
    </source>
</evidence>
<protein>
    <recommendedName>
        <fullName evidence="12 13">DNA-directed DNA/RNA polymerase mu</fullName>
        <ecNumber evidence="13">2.7.7.7</ecNumber>
    </recommendedName>
</protein>
<organism evidence="17 18">
    <name type="scientific">Macaca fascicularis</name>
    <name type="common">Crab-eating macaque</name>
    <name type="synonym">Cynomolgus monkey</name>
    <dbReference type="NCBI Taxonomy" id="9541"/>
    <lineage>
        <taxon>Eukaryota</taxon>
        <taxon>Metazoa</taxon>
        <taxon>Chordata</taxon>
        <taxon>Craniata</taxon>
        <taxon>Vertebrata</taxon>
        <taxon>Euteleostomi</taxon>
        <taxon>Mammalia</taxon>
        <taxon>Eutheria</taxon>
        <taxon>Euarchontoglires</taxon>
        <taxon>Primates</taxon>
        <taxon>Haplorrhini</taxon>
        <taxon>Catarrhini</taxon>
        <taxon>Cercopithecidae</taxon>
        <taxon>Cercopithecinae</taxon>
        <taxon>Macaca</taxon>
    </lineage>
</organism>
<evidence type="ECO:0000256" key="11">
    <source>
        <dbReference type="ARBA" id="ARBA00054461"/>
    </source>
</evidence>
<keyword evidence="9" id="KW-0233">DNA recombination</keyword>
<dbReference type="InterPro" id="IPR036420">
    <property type="entry name" value="BRCT_dom_sf"/>
</dbReference>
<dbReference type="GO" id="GO:0006303">
    <property type="term" value="P:double-strand break repair via nonhomologous end joining"/>
    <property type="evidence" value="ECO:0007669"/>
    <property type="project" value="TreeGrafter"/>
</dbReference>
<comment type="function">
    <text evidence="11">Gap-filling polymerase involved in repair of DNA double-strand breaks by non-homologous end joining (NHEJ). Participates in immunoglobulin (Ig) light chain gene rearrangement in V(D)J recombination.</text>
</comment>
<dbReference type="Gene3D" id="3.40.50.10190">
    <property type="entry name" value="BRCT domain"/>
    <property type="match status" value="1"/>
</dbReference>
<dbReference type="PIRSF" id="PIRSF501176">
    <property type="entry name" value="DNApol_mu"/>
    <property type="match status" value="1"/>
</dbReference>
<dbReference type="PRINTS" id="PR00869">
    <property type="entry name" value="DNAPOLX"/>
</dbReference>
<dbReference type="Pfam" id="PF14716">
    <property type="entry name" value="HHH_8"/>
    <property type="match status" value="1"/>
</dbReference>
<evidence type="ECO:0000256" key="4">
    <source>
        <dbReference type="ARBA" id="ARBA00022553"/>
    </source>
</evidence>
<dbReference type="Pfam" id="PF10391">
    <property type="entry name" value="DNA_pol_lambd_f"/>
    <property type="match status" value="1"/>
</dbReference>
<dbReference type="Bgee" id="ENSMFAG00000043995">
    <property type="expression patterns" value="Expressed in lymph node and 10 other cell types or tissues"/>
</dbReference>
<dbReference type="SMART" id="SM00483">
    <property type="entry name" value="POLXc"/>
    <property type="match status" value="1"/>
</dbReference>
<comment type="catalytic activity">
    <reaction evidence="13">
        <text>DNA(n) + a 2'-deoxyribonucleoside 5'-triphosphate = DNA(n+1) + diphosphate</text>
        <dbReference type="Rhea" id="RHEA:22508"/>
        <dbReference type="Rhea" id="RHEA-COMP:17339"/>
        <dbReference type="Rhea" id="RHEA-COMP:17340"/>
        <dbReference type="ChEBI" id="CHEBI:33019"/>
        <dbReference type="ChEBI" id="CHEBI:61560"/>
        <dbReference type="ChEBI" id="CHEBI:173112"/>
        <dbReference type="EC" id="2.7.7.7"/>
    </reaction>
</comment>
<dbReference type="InterPro" id="IPR029398">
    <property type="entry name" value="PolB_thumb"/>
</dbReference>
<dbReference type="FunFam" id="1.10.150.110:FF:000003">
    <property type="entry name" value="DNA polymerase mu"/>
    <property type="match status" value="1"/>
</dbReference>
<dbReference type="Gene3D" id="1.10.150.110">
    <property type="entry name" value="DNA polymerase beta, N-terminal domain-like"/>
    <property type="match status" value="1"/>
</dbReference>
<dbReference type="CDD" id="cd00141">
    <property type="entry name" value="NT_POLXc"/>
    <property type="match status" value="1"/>
</dbReference>
<dbReference type="InterPro" id="IPR027249">
    <property type="entry name" value="DNA/RNApol_mu"/>
</dbReference>
<dbReference type="InterPro" id="IPR018944">
    <property type="entry name" value="DNA_pol_lambd_fingers_domain"/>
</dbReference>
<dbReference type="GO" id="GO:0003677">
    <property type="term" value="F:DNA binding"/>
    <property type="evidence" value="ECO:0007669"/>
    <property type="project" value="UniProtKB-UniRule"/>
</dbReference>
<dbReference type="FunFam" id="3.30.460.10:FF:000065">
    <property type="entry name" value="DNA polymerase mu"/>
    <property type="match status" value="1"/>
</dbReference>
<dbReference type="Pfam" id="PF14791">
    <property type="entry name" value="DNA_pol_B_thumb"/>
    <property type="match status" value="1"/>
</dbReference>
<comment type="subcellular location">
    <subcellularLocation>
        <location evidence="2 13">Nucleus</location>
    </subcellularLocation>
</comment>
<feature type="binding site" evidence="14">
    <location>
        <position position="381"/>
    </location>
    <ligand>
        <name>Mg(2+)</name>
        <dbReference type="ChEBI" id="CHEBI:18420"/>
    </ligand>
</feature>
<dbReference type="Ensembl" id="ENSMFAT00000033036.2">
    <property type="protein sequence ID" value="ENSMFAP00000024892.2"/>
    <property type="gene ID" value="ENSMFAG00000043995.2"/>
</dbReference>
<evidence type="ECO:0000256" key="1">
    <source>
        <dbReference type="ARBA" id="ARBA00001946"/>
    </source>
</evidence>
<feature type="region of interest" description="Disordered" evidence="15">
    <location>
        <begin position="1"/>
        <end position="24"/>
    </location>
</feature>
<proteinExistence type="inferred from homology"/>
<dbReference type="InterPro" id="IPR002054">
    <property type="entry name" value="DNA-dir_DNA_pol_X"/>
</dbReference>
<dbReference type="Gene3D" id="3.30.210.10">
    <property type="entry name" value="DNA polymerase, thumb domain"/>
    <property type="match status" value="1"/>
</dbReference>
<dbReference type="PRINTS" id="PR00871">
    <property type="entry name" value="DNAPOLXTDT"/>
</dbReference>
<keyword evidence="18" id="KW-1185">Reference proteome</keyword>
<dbReference type="GO" id="GO:0006310">
    <property type="term" value="P:DNA recombination"/>
    <property type="evidence" value="ECO:0007669"/>
    <property type="project" value="UniProtKB-KW"/>
</dbReference>
<dbReference type="InterPro" id="IPR001357">
    <property type="entry name" value="BRCT_dom"/>
</dbReference>
<evidence type="ECO:0000256" key="9">
    <source>
        <dbReference type="ARBA" id="ARBA00023172"/>
    </source>
</evidence>
<dbReference type="PANTHER" id="PTHR11276:SF24">
    <property type="entry name" value="DNA-DIRECTED DNA_RNA POLYMERASE MU"/>
    <property type="match status" value="1"/>
</dbReference>
<dbReference type="GO" id="GO:0003887">
    <property type="term" value="F:DNA-directed DNA polymerase activity"/>
    <property type="evidence" value="ECO:0007669"/>
    <property type="project" value="UniProtKB-UniRule"/>
</dbReference>
<sequence>MLPKRRRARVRSPSGDAASSTPPSTRFPGVAIYLVEPRMGRSRRAFLTRLARSKGFRVLDGCSSEATHVVMEQTSAEEAISWQERRMTAAPPGCTPPALLDISWLTESLAAGQPVPVECRHRLEVTGPRKGPLSPAWMPTYACQRPTPLTHHNTSLSEALETLAEAAGFEGSEGRLLTFCRAASVLKALPSPVTTLSQLQGLPHLGEHSSRVVQELLELGVCKEVERVRCSERYQTMKLFTQIFGVGVRTADRWYREGLRTLDDLREQPQKLTQQQKAAPPGSEHPSPAVRCRCPAAGSGGSCGAGPAWGHRHADRRLPQGLILYHQHQHSRWESPTRLAQQSHMDAFERSFCIFRLPQPPGAAVGGSTRPCASWKAVRVDLVVAPISQFPFALLGWTGSKLFQRELRRFSRKEKGLWLNSHGLFDPEQKTFFHVTSEEDIFRHLGLEYLPPEQRNA</sequence>
<dbReference type="InterPro" id="IPR001726">
    <property type="entry name" value="TdT/Mu"/>
</dbReference>
<dbReference type="InterPro" id="IPR027421">
    <property type="entry name" value="DNA_pol_lamdba_lyase_dom_sf"/>
</dbReference>
<feature type="domain" description="BRCT" evidence="16">
    <location>
        <begin position="22"/>
        <end position="118"/>
    </location>
</feature>
<comment type="similarity">
    <text evidence="3 13">Belongs to the DNA polymerase type-X family.</text>
</comment>
<comment type="cofactor">
    <cofactor evidence="1 13 14">
        <name>Mg(2+)</name>
        <dbReference type="ChEBI" id="CHEBI:18420"/>
    </cofactor>
</comment>
<evidence type="ECO:0000256" key="10">
    <source>
        <dbReference type="ARBA" id="ARBA00023242"/>
    </source>
</evidence>
<dbReference type="EC" id="2.7.7.7" evidence="13"/>
<evidence type="ECO:0000313" key="18">
    <source>
        <dbReference type="Proteomes" id="UP000233100"/>
    </source>
</evidence>
<evidence type="ECO:0000256" key="3">
    <source>
        <dbReference type="ARBA" id="ARBA00008323"/>
    </source>
</evidence>
<dbReference type="PROSITE" id="PS50172">
    <property type="entry name" value="BRCT"/>
    <property type="match status" value="1"/>
</dbReference>
<dbReference type="InterPro" id="IPR037160">
    <property type="entry name" value="DNA_Pol_thumb_sf"/>
</dbReference>
<evidence type="ECO:0000313" key="17">
    <source>
        <dbReference type="Ensembl" id="ENSMFAP00000024892.2"/>
    </source>
</evidence>
<dbReference type="GO" id="GO:0046872">
    <property type="term" value="F:metal ion binding"/>
    <property type="evidence" value="ECO:0007669"/>
    <property type="project" value="UniProtKB-UniRule"/>
</dbReference>
<reference evidence="17" key="2">
    <citation type="submission" date="2025-08" db="UniProtKB">
        <authorList>
            <consortium name="Ensembl"/>
        </authorList>
    </citation>
    <scope>IDENTIFICATION</scope>
</reference>
<dbReference type="FunFam" id="1.10.150.20:FF:000010">
    <property type="entry name" value="DNA polymerase lambda"/>
    <property type="match status" value="1"/>
</dbReference>
<reference evidence="17" key="3">
    <citation type="submission" date="2025-09" db="UniProtKB">
        <authorList>
            <consortium name="Ensembl"/>
        </authorList>
    </citation>
    <scope>IDENTIFICATION</scope>
</reference>
<evidence type="ECO:0000256" key="5">
    <source>
        <dbReference type="ARBA" id="ARBA00022679"/>
    </source>
</evidence>
<keyword evidence="4" id="KW-0597">Phosphoprotein</keyword>
<feature type="compositionally biased region" description="Basic residues" evidence="15">
    <location>
        <begin position="1"/>
        <end position="10"/>
    </location>
</feature>
<dbReference type="FunFam" id="3.30.210.10:FF:000004">
    <property type="entry name" value="DNA-directed DNA/RNA polymerase mu"/>
    <property type="match status" value="1"/>
</dbReference>
<dbReference type="AlphaFoldDB" id="A0A2K5VJH6"/>
<dbReference type="FunFam" id="3.40.50.10190:FF:000035">
    <property type="entry name" value="DNA-directed DNA/RNA polymerase mu"/>
    <property type="match status" value="1"/>
</dbReference>
<evidence type="ECO:0000256" key="6">
    <source>
        <dbReference type="ARBA" id="ARBA00022695"/>
    </source>
</evidence>
<name>A0A2K5VJH6_MACFA</name>
<dbReference type="SUPFAM" id="SSF81301">
    <property type="entry name" value="Nucleotidyltransferase"/>
    <property type="match status" value="1"/>
</dbReference>
<dbReference type="SUPFAM" id="SSF81585">
    <property type="entry name" value="PsbU/PolX domain-like"/>
    <property type="match status" value="1"/>
</dbReference>
<accession>A0A2K5VJH6</accession>
<dbReference type="Gene3D" id="1.10.150.20">
    <property type="entry name" value="5' to 3' exonuclease, C-terminal subdomain"/>
    <property type="match status" value="1"/>
</dbReference>
<keyword evidence="7 13" id="KW-0479">Metal-binding</keyword>
<dbReference type="SUPFAM" id="SSF52113">
    <property type="entry name" value="BRCT domain"/>
    <property type="match status" value="1"/>
</dbReference>
<evidence type="ECO:0000256" key="13">
    <source>
        <dbReference type="PIRNR" id="PIRNR000817"/>
    </source>
</evidence>
<evidence type="ECO:0000256" key="2">
    <source>
        <dbReference type="ARBA" id="ARBA00004123"/>
    </source>
</evidence>
<dbReference type="InterPro" id="IPR010996">
    <property type="entry name" value="HHH_MUS81"/>
</dbReference>
<dbReference type="PANTHER" id="PTHR11276">
    <property type="entry name" value="DNA POLYMERASE TYPE-X FAMILY MEMBER"/>
    <property type="match status" value="1"/>
</dbReference>
<gene>
    <name evidence="17" type="primary">POLM</name>
</gene>
<evidence type="ECO:0000256" key="7">
    <source>
        <dbReference type="ARBA" id="ARBA00022723"/>
    </source>
</evidence>
<keyword evidence="5 13" id="KW-0808">Transferase</keyword>
<evidence type="ECO:0000256" key="14">
    <source>
        <dbReference type="PIRSR" id="PIRSR000817-1"/>
    </source>
</evidence>
<dbReference type="GO" id="GO:0005634">
    <property type="term" value="C:nucleus"/>
    <property type="evidence" value="ECO:0007669"/>
    <property type="project" value="UniProtKB-SubCell"/>
</dbReference>
<dbReference type="InterPro" id="IPR022312">
    <property type="entry name" value="DNA_pol_X"/>
</dbReference>
<feature type="region of interest" description="Disordered" evidence="15">
    <location>
        <begin position="265"/>
        <end position="290"/>
    </location>
</feature>